<comment type="caution">
    <text evidence="14">The sequence shown here is derived from an EMBL/GenBank/DDBJ whole genome shotgun (WGS) entry which is preliminary data.</text>
</comment>
<evidence type="ECO:0000256" key="1">
    <source>
        <dbReference type="ARBA" id="ARBA00004429"/>
    </source>
</evidence>
<evidence type="ECO:0000256" key="7">
    <source>
        <dbReference type="ARBA" id="ARBA00022692"/>
    </source>
</evidence>
<evidence type="ECO:0000256" key="6">
    <source>
        <dbReference type="ARBA" id="ARBA00022538"/>
    </source>
</evidence>
<keyword evidence="12" id="KW-0479">Metal-binding</keyword>
<keyword evidence="7 13" id="KW-0812">Transmembrane</keyword>
<dbReference type="PANTHER" id="PTHR32024:SF2">
    <property type="entry name" value="TRK SYSTEM POTASSIUM UPTAKE PROTEIN TRKG-RELATED"/>
    <property type="match status" value="1"/>
</dbReference>
<evidence type="ECO:0000256" key="9">
    <source>
        <dbReference type="ARBA" id="ARBA00022989"/>
    </source>
</evidence>
<keyword evidence="4" id="KW-1003">Cell membrane</keyword>
<dbReference type="STRING" id="1776384.GCA_900086585_04075"/>
<dbReference type="PIRSF" id="PIRSF006247">
    <property type="entry name" value="TrkH"/>
    <property type="match status" value="1"/>
</dbReference>
<evidence type="ECO:0000256" key="13">
    <source>
        <dbReference type="SAM" id="Phobius"/>
    </source>
</evidence>
<dbReference type="RefSeq" id="WP_118335108.1">
    <property type="nucleotide sequence ID" value="NZ_AP025567.1"/>
</dbReference>
<feature type="transmembrane region" description="Helical" evidence="13">
    <location>
        <begin position="138"/>
        <end position="165"/>
    </location>
</feature>
<organism evidence="14 15">
    <name type="scientific">Emergencia timonensis</name>
    <dbReference type="NCBI Taxonomy" id="1776384"/>
    <lineage>
        <taxon>Bacteria</taxon>
        <taxon>Bacillati</taxon>
        <taxon>Bacillota</taxon>
        <taxon>Clostridia</taxon>
        <taxon>Peptostreptococcales</taxon>
        <taxon>Anaerovoracaceae</taxon>
        <taxon>Emergencia</taxon>
    </lineage>
</organism>
<gene>
    <name evidence="14" type="ORF">DW099_08630</name>
</gene>
<keyword evidence="6" id="KW-0633">Potassium transport</keyword>
<evidence type="ECO:0000256" key="10">
    <source>
        <dbReference type="ARBA" id="ARBA00023065"/>
    </source>
</evidence>
<keyword evidence="3" id="KW-0813">Transport</keyword>
<keyword evidence="5" id="KW-0997">Cell inner membrane</keyword>
<evidence type="ECO:0000256" key="12">
    <source>
        <dbReference type="PIRSR" id="PIRSR006247-1"/>
    </source>
</evidence>
<feature type="binding site" evidence="12">
    <location>
        <position position="319"/>
    </location>
    <ligand>
        <name>K(+)</name>
        <dbReference type="ChEBI" id="CHEBI:29103"/>
    </ligand>
</feature>
<dbReference type="Proteomes" id="UP000284841">
    <property type="component" value="Unassembled WGS sequence"/>
</dbReference>
<evidence type="ECO:0000256" key="2">
    <source>
        <dbReference type="ARBA" id="ARBA00009137"/>
    </source>
</evidence>
<evidence type="ECO:0000256" key="8">
    <source>
        <dbReference type="ARBA" id="ARBA00022958"/>
    </source>
</evidence>
<dbReference type="InterPro" id="IPR004772">
    <property type="entry name" value="TrkH"/>
</dbReference>
<feature type="transmembrane region" description="Helical" evidence="13">
    <location>
        <begin position="335"/>
        <end position="361"/>
    </location>
</feature>
<keyword evidence="11 13" id="KW-0472">Membrane</keyword>
<feature type="binding site" evidence="12">
    <location>
        <position position="222"/>
    </location>
    <ligand>
        <name>K(+)</name>
        <dbReference type="ChEBI" id="CHEBI:29103"/>
    </ligand>
</feature>
<evidence type="ECO:0000256" key="5">
    <source>
        <dbReference type="ARBA" id="ARBA00022519"/>
    </source>
</evidence>
<name>A0A415E4C3_9FIRM</name>
<feature type="binding site" evidence="12">
    <location>
        <position position="113"/>
    </location>
    <ligand>
        <name>K(+)</name>
        <dbReference type="ChEBI" id="CHEBI:29103"/>
    </ligand>
</feature>
<dbReference type="AlphaFoldDB" id="A0A415E4C3"/>
<feature type="transmembrane region" description="Helical" evidence="13">
    <location>
        <begin position="186"/>
        <end position="209"/>
    </location>
</feature>
<feature type="transmembrane region" description="Helical" evidence="13">
    <location>
        <begin position="12"/>
        <end position="31"/>
    </location>
</feature>
<dbReference type="Pfam" id="PF02386">
    <property type="entry name" value="TrkH"/>
    <property type="match status" value="1"/>
</dbReference>
<comment type="subcellular location">
    <subcellularLocation>
        <location evidence="1">Cell inner membrane</location>
        <topology evidence="1">Multi-pass membrane protein</topology>
    </subcellularLocation>
</comment>
<sequence length="488" mass="53906">MTVNFNGVIRMMGILFLVLGFCLIPSLIVALVFHEMLAFKCFVFTILPCFAIGFILIKLFRPSLIKLKARDGFLIVSLCWLVASLIGAFPLWFSGAIPNYIDAFFETCSGFSTTGSSILADIEALPKSMLFWRSFTHWLGGMGIIVFAMALLPSIGVGGQLIASAETPGPTLDKVAPRFSDTARRLYLVYLFFTILETLLLLLGGMNLYDSLVHTFGTVGTGGFSSYGDSVAHFSSPYLQWVITIFMLLCGINFNLYFVLARRGLKSMIRDSELKLYLLIILSVSALIAINLFATGVFHDLEEGIRTAVFQVVSIITTTGYATADYDIWPTFSKMLIFLLMLVGACSSSTGGGVKVIRVLISLKLIRRGVSLKLHPRRVVTVTLGRKEVPQEVSTNIANFVFFYIFVVFMGSFIISFNGFDLMTTISSVITCLGNIGPGFSLIGPVMNFSEFSGFSKLILSLLMIAGRLELFTFFMLFSPHYWNSNKS</sequence>
<feature type="transmembrane region" description="Helical" evidence="13">
    <location>
        <begin position="238"/>
        <end position="260"/>
    </location>
</feature>
<dbReference type="OrthoDB" id="9810952at2"/>
<feature type="transmembrane region" description="Helical" evidence="13">
    <location>
        <begin position="37"/>
        <end position="60"/>
    </location>
</feature>
<dbReference type="GO" id="GO:0046872">
    <property type="term" value="F:metal ion binding"/>
    <property type="evidence" value="ECO:0007669"/>
    <property type="project" value="UniProtKB-KW"/>
</dbReference>
<feature type="transmembrane region" description="Helical" evidence="13">
    <location>
        <begin position="458"/>
        <end position="478"/>
    </location>
</feature>
<protein>
    <submittedName>
        <fullName evidence="14">TrkH family potassium uptake protein</fullName>
    </submittedName>
</protein>
<feature type="binding site" evidence="12">
    <location>
        <position position="318"/>
    </location>
    <ligand>
        <name>K(+)</name>
        <dbReference type="ChEBI" id="CHEBI:29103"/>
    </ligand>
</feature>
<dbReference type="GO" id="GO:0015379">
    <property type="term" value="F:potassium:chloride symporter activity"/>
    <property type="evidence" value="ECO:0007669"/>
    <property type="project" value="InterPro"/>
</dbReference>
<dbReference type="InterPro" id="IPR003445">
    <property type="entry name" value="Cat_transpt"/>
</dbReference>
<feature type="transmembrane region" description="Helical" evidence="13">
    <location>
        <begin position="72"/>
        <end position="93"/>
    </location>
</feature>
<comment type="similarity">
    <text evidence="2">Belongs to the TrkH potassium transport family.</text>
</comment>
<reference evidence="14 15" key="1">
    <citation type="submission" date="2018-08" db="EMBL/GenBank/DDBJ databases">
        <title>A genome reference for cultivated species of the human gut microbiota.</title>
        <authorList>
            <person name="Zou Y."/>
            <person name="Xue W."/>
            <person name="Luo G."/>
        </authorList>
    </citation>
    <scope>NUCLEOTIDE SEQUENCE [LARGE SCALE GENOMIC DNA]</scope>
    <source>
        <strain evidence="14 15">AM07-24</strain>
    </source>
</reference>
<proteinExistence type="inferred from homology"/>
<feature type="transmembrane region" description="Helical" evidence="13">
    <location>
        <begin position="426"/>
        <end position="446"/>
    </location>
</feature>
<dbReference type="PANTHER" id="PTHR32024">
    <property type="entry name" value="TRK SYSTEM POTASSIUM UPTAKE PROTEIN TRKG-RELATED"/>
    <property type="match status" value="1"/>
</dbReference>
<feature type="binding site" evidence="12">
    <location>
        <position position="114"/>
    </location>
    <ligand>
        <name>K(+)</name>
        <dbReference type="ChEBI" id="CHEBI:29103"/>
    </ligand>
</feature>
<evidence type="ECO:0000256" key="3">
    <source>
        <dbReference type="ARBA" id="ARBA00022448"/>
    </source>
</evidence>
<dbReference type="GO" id="GO:0005886">
    <property type="term" value="C:plasma membrane"/>
    <property type="evidence" value="ECO:0007669"/>
    <property type="project" value="UniProtKB-SubCell"/>
</dbReference>
<accession>A0A415E4C3</accession>
<keyword evidence="8 12" id="KW-0630">Potassium</keyword>
<feature type="transmembrane region" description="Helical" evidence="13">
    <location>
        <begin position="397"/>
        <end position="420"/>
    </location>
</feature>
<evidence type="ECO:0000313" key="15">
    <source>
        <dbReference type="Proteomes" id="UP000284841"/>
    </source>
</evidence>
<evidence type="ECO:0000256" key="4">
    <source>
        <dbReference type="ARBA" id="ARBA00022475"/>
    </source>
</evidence>
<dbReference type="EMBL" id="QRMS01000002">
    <property type="protein sequence ID" value="RHJ88439.1"/>
    <property type="molecule type" value="Genomic_DNA"/>
</dbReference>
<evidence type="ECO:0000256" key="11">
    <source>
        <dbReference type="ARBA" id="ARBA00023136"/>
    </source>
</evidence>
<keyword evidence="15" id="KW-1185">Reference proteome</keyword>
<keyword evidence="10" id="KW-0406">Ion transport</keyword>
<feature type="transmembrane region" description="Helical" evidence="13">
    <location>
        <begin position="276"/>
        <end position="298"/>
    </location>
</feature>
<keyword evidence="9 13" id="KW-1133">Transmembrane helix</keyword>
<evidence type="ECO:0000313" key="14">
    <source>
        <dbReference type="EMBL" id="RHJ88439.1"/>
    </source>
</evidence>
<feature type="binding site" evidence="12">
    <location>
        <position position="435"/>
    </location>
    <ligand>
        <name>K(+)</name>
        <dbReference type="ChEBI" id="CHEBI:29103"/>
    </ligand>
</feature>